<dbReference type="EMBL" id="LR797034">
    <property type="protein sequence ID" value="CAB4183035.1"/>
    <property type="molecule type" value="Genomic_DNA"/>
</dbReference>
<accession>A0A6J5LSY0</accession>
<dbReference type="EMBL" id="LR796863">
    <property type="protein sequence ID" value="CAB4171293.1"/>
    <property type="molecule type" value="Genomic_DNA"/>
</dbReference>
<sequence length="103" mass="11372">MNFVNLTPHTINLPHGQTVRPTGYVARVNSVQQQVDNINGIPVLVTQLLQTMNLPDPEDGVCFIVPSVVRMHSPKRQDLLSPTKLIRDTDGKVVGCGAFERNL</sequence>
<evidence type="ECO:0000313" key="5">
    <source>
        <dbReference type="EMBL" id="CAB4213444.1"/>
    </source>
</evidence>
<dbReference type="EMBL" id="LR797297">
    <property type="protein sequence ID" value="CAB4200430.1"/>
    <property type="molecule type" value="Genomic_DNA"/>
</dbReference>
<dbReference type="EMBL" id="LR797400">
    <property type="protein sequence ID" value="CAB4213444.1"/>
    <property type="molecule type" value="Genomic_DNA"/>
</dbReference>
<dbReference type="EMBL" id="LR796310">
    <property type="protein sequence ID" value="CAB4136070.1"/>
    <property type="molecule type" value="Genomic_DNA"/>
</dbReference>
<proteinExistence type="predicted"/>
<name>A0A6J5LSY0_9CAUD</name>
<protein>
    <submittedName>
        <fullName evidence="1">Uncharacterized protein</fullName>
    </submittedName>
</protein>
<evidence type="ECO:0000313" key="3">
    <source>
        <dbReference type="EMBL" id="CAB4183035.1"/>
    </source>
</evidence>
<gene>
    <name evidence="3" type="ORF">UFOVP1094_37</name>
    <name evidence="4" type="ORF">UFOVP1342_37</name>
    <name evidence="5" type="ORF">UFOVP1450_21</name>
    <name evidence="6" type="ORF">UFOVP1539_25</name>
    <name evidence="1" type="ORF">UFOVP297_13</name>
    <name evidence="2" type="ORF">UFOVP917_35</name>
</gene>
<dbReference type="EMBL" id="LR798381">
    <property type="protein sequence ID" value="CAB5227968.1"/>
    <property type="molecule type" value="Genomic_DNA"/>
</dbReference>
<reference evidence="1" key="1">
    <citation type="submission" date="2020-04" db="EMBL/GenBank/DDBJ databases">
        <authorList>
            <person name="Chiriac C."/>
            <person name="Salcher M."/>
            <person name="Ghai R."/>
            <person name="Kavagutti S V."/>
        </authorList>
    </citation>
    <scope>NUCLEOTIDE SEQUENCE</scope>
</reference>
<organism evidence="1">
    <name type="scientific">uncultured Caudovirales phage</name>
    <dbReference type="NCBI Taxonomy" id="2100421"/>
    <lineage>
        <taxon>Viruses</taxon>
        <taxon>Duplodnaviria</taxon>
        <taxon>Heunggongvirae</taxon>
        <taxon>Uroviricota</taxon>
        <taxon>Caudoviricetes</taxon>
        <taxon>Peduoviridae</taxon>
        <taxon>Maltschvirus</taxon>
        <taxon>Maltschvirus maltsch</taxon>
    </lineage>
</organism>
<evidence type="ECO:0000313" key="6">
    <source>
        <dbReference type="EMBL" id="CAB5227968.1"/>
    </source>
</evidence>
<evidence type="ECO:0000313" key="2">
    <source>
        <dbReference type="EMBL" id="CAB4171293.1"/>
    </source>
</evidence>
<evidence type="ECO:0000313" key="4">
    <source>
        <dbReference type="EMBL" id="CAB4200430.1"/>
    </source>
</evidence>
<evidence type="ECO:0000313" key="1">
    <source>
        <dbReference type="EMBL" id="CAB4136070.1"/>
    </source>
</evidence>